<dbReference type="PRINTS" id="PR00126">
    <property type="entry name" value="ATPASEGAMMA"/>
</dbReference>
<evidence type="ECO:0000256" key="2">
    <source>
        <dbReference type="ARBA" id="ARBA00004170"/>
    </source>
</evidence>
<keyword evidence="6 10" id="KW-0406">Ion transport</keyword>
<comment type="subunit">
    <text evidence="10">F-type ATPases have 2 components, CF(1) - the catalytic core - and CF(0) - the membrane proton channel. CF(1) has five subunits: alpha(3), beta(3), gamma(1), delta(1), epsilon(1). CF(0) has three main subunits: a, b and c.</text>
</comment>
<dbReference type="Gene3D" id="1.10.287.80">
    <property type="entry name" value="ATP synthase, gamma subunit, helix hairpin domain"/>
    <property type="match status" value="2"/>
</dbReference>
<evidence type="ECO:0000256" key="6">
    <source>
        <dbReference type="ARBA" id="ARBA00023065"/>
    </source>
</evidence>
<evidence type="ECO:0000256" key="8">
    <source>
        <dbReference type="ARBA" id="ARBA00023196"/>
    </source>
</evidence>
<keyword evidence="7 10" id="KW-0472">Membrane</keyword>
<evidence type="ECO:0000256" key="3">
    <source>
        <dbReference type="ARBA" id="ARBA00007681"/>
    </source>
</evidence>
<dbReference type="Pfam" id="PF00231">
    <property type="entry name" value="ATP-synt"/>
    <property type="match status" value="1"/>
</dbReference>
<dbReference type="Gene3D" id="3.40.1380.10">
    <property type="match status" value="1"/>
</dbReference>
<organism evidence="11 12">
    <name type="scientific">Gordonia sesuvii</name>
    <dbReference type="NCBI Taxonomy" id="3116777"/>
    <lineage>
        <taxon>Bacteria</taxon>
        <taxon>Bacillati</taxon>
        <taxon>Actinomycetota</taxon>
        <taxon>Actinomycetes</taxon>
        <taxon>Mycobacteriales</taxon>
        <taxon>Gordoniaceae</taxon>
        <taxon>Gordonia</taxon>
    </lineage>
</organism>
<reference evidence="11 12" key="1">
    <citation type="submission" date="2024-01" db="EMBL/GenBank/DDBJ databases">
        <title>Draft genome sequence of Gordonia sp. LSe1-13.</title>
        <authorList>
            <person name="Suphannarot A."/>
            <person name="Mingma R."/>
        </authorList>
    </citation>
    <scope>NUCLEOTIDE SEQUENCE [LARGE SCALE GENOMIC DNA]</scope>
    <source>
        <strain evidence="11 12">LSe1-13</strain>
    </source>
</reference>
<comment type="subcellular location">
    <subcellularLocation>
        <location evidence="10">Cell membrane</location>
        <topology evidence="10">Peripheral membrane protein</topology>
    </subcellularLocation>
    <subcellularLocation>
        <location evidence="2">Membrane</location>
        <topology evidence="2">Peripheral membrane protein</topology>
    </subcellularLocation>
</comment>
<dbReference type="EMBL" id="JAZDUF010000001">
    <property type="protein sequence ID" value="MEE3848706.1"/>
    <property type="molecule type" value="Genomic_DNA"/>
</dbReference>
<dbReference type="SUPFAM" id="SSF52943">
    <property type="entry name" value="ATP synthase (F1-ATPase), gamma subunit"/>
    <property type="match status" value="1"/>
</dbReference>
<evidence type="ECO:0000256" key="5">
    <source>
        <dbReference type="ARBA" id="ARBA00022781"/>
    </source>
</evidence>
<sequence>MASIRELRSRIRSVKSTRKITKAQELIATSRITKAQARVAAAKPYAHEMTEVLSELASNAGSLDHPLLVQRENPKRAGILVITSDRGMCGGYNANVLRATRELMALVRDEGKEPVLFVMGQKGVGFFSFRGSDIADSWTGFSQSPDYTDASTATNFLVDLFLAGAGEQVERPGGDGSLEGIDELHLVYTRFVSMLTQTPEVRRVAPLVITEEDDDMEAEIHNPSRNYSFEPAPETLLEALLPKYVATRVYAALLDSAASESAARRTAMKAATDNADELATTLSREANQLRQAQITQEISEIVGGSSALAN</sequence>
<dbReference type="InterPro" id="IPR000131">
    <property type="entry name" value="ATP_synth_F1_gsu"/>
</dbReference>
<accession>A0ABU7M835</accession>
<evidence type="ECO:0000256" key="9">
    <source>
        <dbReference type="ARBA" id="ARBA00023310"/>
    </source>
</evidence>
<evidence type="ECO:0000256" key="7">
    <source>
        <dbReference type="ARBA" id="ARBA00023136"/>
    </source>
</evidence>
<evidence type="ECO:0000256" key="4">
    <source>
        <dbReference type="ARBA" id="ARBA00022448"/>
    </source>
</evidence>
<keyword evidence="4 10" id="KW-0813">Transport</keyword>
<dbReference type="NCBIfam" id="NF004145">
    <property type="entry name" value="PRK05621.1-2"/>
    <property type="match status" value="1"/>
</dbReference>
<dbReference type="PANTHER" id="PTHR11693">
    <property type="entry name" value="ATP SYNTHASE GAMMA CHAIN"/>
    <property type="match status" value="1"/>
</dbReference>
<name>A0ABU7M835_9ACTN</name>
<dbReference type="InterPro" id="IPR035968">
    <property type="entry name" value="ATP_synth_F1_ATPase_gsu"/>
</dbReference>
<evidence type="ECO:0000256" key="10">
    <source>
        <dbReference type="HAMAP-Rule" id="MF_00815"/>
    </source>
</evidence>
<evidence type="ECO:0000256" key="1">
    <source>
        <dbReference type="ARBA" id="ARBA00003456"/>
    </source>
</evidence>
<keyword evidence="8 10" id="KW-0139">CF(1)</keyword>
<dbReference type="RefSeq" id="WP_330430382.1">
    <property type="nucleotide sequence ID" value="NZ_JAZDUF010000001.1"/>
</dbReference>
<evidence type="ECO:0000313" key="12">
    <source>
        <dbReference type="Proteomes" id="UP001347146"/>
    </source>
</evidence>
<evidence type="ECO:0000313" key="11">
    <source>
        <dbReference type="EMBL" id="MEE3848706.1"/>
    </source>
</evidence>
<comment type="function">
    <text evidence="1 10">Produces ATP from ADP in the presence of a proton gradient across the membrane. The gamma chain is believed to be important in regulating ATPase activity and the flow of protons through the CF(0) complex.</text>
</comment>
<proteinExistence type="inferred from homology"/>
<keyword evidence="5 10" id="KW-0375">Hydrogen ion transport</keyword>
<comment type="caution">
    <text evidence="11">The sequence shown here is derived from an EMBL/GenBank/DDBJ whole genome shotgun (WGS) entry which is preliminary data.</text>
</comment>
<keyword evidence="9 10" id="KW-0066">ATP synthesis</keyword>
<dbReference type="PANTHER" id="PTHR11693:SF22">
    <property type="entry name" value="ATP SYNTHASE SUBUNIT GAMMA, MITOCHONDRIAL"/>
    <property type="match status" value="1"/>
</dbReference>
<dbReference type="Proteomes" id="UP001347146">
    <property type="component" value="Unassembled WGS sequence"/>
</dbReference>
<gene>
    <name evidence="10" type="primary">atpG</name>
    <name evidence="11" type="ORF">VZC37_00070</name>
</gene>
<keyword evidence="12" id="KW-1185">Reference proteome</keyword>
<dbReference type="CDD" id="cd12151">
    <property type="entry name" value="F1-ATPase_gamma"/>
    <property type="match status" value="1"/>
</dbReference>
<protein>
    <recommendedName>
        <fullName evidence="10">ATP synthase gamma chain</fullName>
    </recommendedName>
    <alternativeName>
        <fullName evidence="10">ATP synthase F1 sector gamma subunit</fullName>
    </alternativeName>
    <alternativeName>
        <fullName evidence="10">F-ATPase gamma subunit</fullName>
    </alternativeName>
</protein>
<dbReference type="NCBIfam" id="TIGR01146">
    <property type="entry name" value="ATPsyn_F1gamma"/>
    <property type="match status" value="1"/>
</dbReference>
<comment type="similarity">
    <text evidence="3 10">Belongs to the ATPase gamma chain family.</text>
</comment>
<keyword evidence="10" id="KW-1003">Cell membrane</keyword>
<dbReference type="HAMAP" id="MF_00815">
    <property type="entry name" value="ATP_synth_gamma_bact"/>
    <property type="match status" value="1"/>
</dbReference>